<dbReference type="InterPro" id="IPR051121">
    <property type="entry name" value="FAH"/>
</dbReference>
<dbReference type="GO" id="GO:0046872">
    <property type="term" value="F:metal ion binding"/>
    <property type="evidence" value="ECO:0007669"/>
    <property type="project" value="UniProtKB-KW"/>
</dbReference>
<accession>A0A6J7US85</accession>
<evidence type="ECO:0000259" key="3">
    <source>
        <dbReference type="Pfam" id="PF01557"/>
    </source>
</evidence>
<keyword evidence="2" id="KW-0479">Metal-binding</keyword>
<dbReference type="SUPFAM" id="SSF56529">
    <property type="entry name" value="FAH"/>
    <property type="match status" value="1"/>
</dbReference>
<dbReference type="EMBL" id="CAFBPN010000064">
    <property type="protein sequence ID" value="CAB5025331.1"/>
    <property type="molecule type" value="Genomic_DNA"/>
</dbReference>
<feature type="domain" description="Fumarylacetoacetase-like C-terminal" evidence="3">
    <location>
        <begin position="76"/>
        <end position="276"/>
    </location>
</feature>
<dbReference type="GO" id="GO:0003824">
    <property type="term" value="F:catalytic activity"/>
    <property type="evidence" value="ECO:0007669"/>
    <property type="project" value="InterPro"/>
</dbReference>
<sequence>MAFILGNINNRAVLIQGDHYFDTEGASKGTVSSNPMHAIAQLAELHALSAQLHALTPTGKLAEVTLGPPVPQPKNCFAVGLNYKSHAAESAMELPTNPLVFTKFPSCLVGPTADVELRSDAVDYEVELVVVIGTAGKDIDASDAWSHVAGVTIGQDISDRMVQFAAQPPHFDLGKSFDTFGPIGPFVYSTDHFSNLNDFTLETRINDEVRQSDTTKNLIFNVPFLIQYLSHITTLSPGDIIFTGTPDGVGAAQGKFLRDGDVITTTINGIGTMRNVCRRVSNFTKGS</sequence>
<evidence type="ECO:0000313" key="4">
    <source>
        <dbReference type="EMBL" id="CAB5025331.1"/>
    </source>
</evidence>
<name>A0A6J7US85_9ZZZZ</name>
<evidence type="ECO:0000256" key="2">
    <source>
        <dbReference type="ARBA" id="ARBA00022723"/>
    </source>
</evidence>
<dbReference type="Gene3D" id="3.90.850.10">
    <property type="entry name" value="Fumarylacetoacetase-like, C-terminal domain"/>
    <property type="match status" value="1"/>
</dbReference>
<evidence type="ECO:0000256" key="1">
    <source>
        <dbReference type="ARBA" id="ARBA00010211"/>
    </source>
</evidence>
<dbReference type="PANTHER" id="PTHR42796:SF4">
    <property type="entry name" value="FUMARYLACETOACETATE HYDROLASE DOMAIN-CONTAINING PROTEIN 2A"/>
    <property type="match status" value="1"/>
</dbReference>
<comment type="similarity">
    <text evidence="1">Belongs to the FAH family.</text>
</comment>
<protein>
    <submittedName>
        <fullName evidence="5">Unannotated protein</fullName>
    </submittedName>
</protein>
<dbReference type="InterPro" id="IPR036663">
    <property type="entry name" value="Fumarylacetoacetase_C_sf"/>
</dbReference>
<evidence type="ECO:0000313" key="5">
    <source>
        <dbReference type="EMBL" id="CAB5066857.1"/>
    </source>
</evidence>
<dbReference type="PANTHER" id="PTHR42796">
    <property type="entry name" value="FUMARYLACETOACETATE HYDROLASE DOMAIN-CONTAINING PROTEIN 2A-RELATED"/>
    <property type="match status" value="1"/>
</dbReference>
<dbReference type="AlphaFoldDB" id="A0A6J7US85"/>
<proteinExistence type="inferred from homology"/>
<dbReference type="EMBL" id="CAFBQU010000040">
    <property type="protein sequence ID" value="CAB5066857.1"/>
    <property type="molecule type" value="Genomic_DNA"/>
</dbReference>
<reference evidence="5" key="1">
    <citation type="submission" date="2020-05" db="EMBL/GenBank/DDBJ databases">
        <authorList>
            <person name="Chiriac C."/>
            <person name="Salcher M."/>
            <person name="Ghai R."/>
            <person name="Kavagutti S V."/>
        </authorList>
    </citation>
    <scope>NUCLEOTIDE SEQUENCE</scope>
</reference>
<dbReference type="Pfam" id="PF01557">
    <property type="entry name" value="FAA_hydrolase"/>
    <property type="match status" value="1"/>
</dbReference>
<organism evidence="5">
    <name type="scientific">freshwater metagenome</name>
    <dbReference type="NCBI Taxonomy" id="449393"/>
    <lineage>
        <taxon>unclassified sequences</taxon>
        <taxon>metagenomes</taxon>
        <taxon>ecological metagenomes</taxon>
    </lineage>
</organism>
<dbReference type="GO" id="GO:0044281">
    <property type="term" value="P:small molecule metabolic process"/>
    <property type="evidence" value="ECO:0007669"/>
    <property type="project" value="UniProtKB-ARBA"/>
</dbReference>
<dbReference type="InterPro" id="IPR011234">
    <property type="entry name" value="Fumarylacetoacetase-like_C"/>
</dbReference>
<gene>
    <name evidence="4" type="ORF">UFOPK4098_01103</name>
    <name evidence="5" type="ORF">UFOPK4347_01301</name>
</gene>